<protein>
    <submittedName>
        <fullName evidence="3">Uncharacterized protein</fullName>
    </submittedName>
</protein>
<evidence type="ECO:0000313" key="4">
    <source>
        <dbReference type="Proteomes" id="UP000219621"/>
    </source>
</evidence>
<dbReference type="EMBL" id="OCNJ01000002">
    <property type="protein sequence ID" value="SOD92158.1"/>
    <property type="molecule type" value="Genomic_DNA"/>
</dbReference>
<accession>A0A286G9H9</accession>
<evidence type="ECO:0000256" key="2">
    <source>
        <dbReference type="SAM" id="SignalP"/>
    </source>
</evidence>
<name>A0A286G9H9_9PROT</name>
<proteinExistence type="predicted"/>
<dbReference type="AlphaFoldDB" id="A0A286G9H9"/>
<keyword evidence="2" id="KW-0732">Signal</keyword>
<evidence type="ECO:0000256" key="1">
    <source>
        <dbReference type="SAM" id="MobiDB-lite"/>
    </source>
</evidence>
<feature type="region of interest" description="Disordered" evidence="1">
    <location>
        <begin position="22"/>
        <end position="53"/>
    </location>
</feature>
<feature type="chain" id="PRO_5012018566" evidence="2">
    <location>
        <begin position="27"/>
        <end position="218"/>
    </location>
</feature>
<dbReference type="Proteomes" id="UP000219621">
    <property type="component" value="Unassembled WGS sequence"/>
</dbReference>
<sequence>MPRPSLALAAVVLPLAAALATAPALAQQAEPPGAVDPAADSDKLQPPEPLRPGDIQAFIKSVPEVQRWAMRQDAPTRELTERRFDAETLAATPFAVGLAEIQDSDAYDELTDTVRAHGFTDAEQWAGTADRVMRALAALQMEASGPTPDQLDQTRRQVLNNPAISAQEKEQIVSSIGMATAMRTAPEGDVTAVQPFAEQLAEALGGVDGGPPEAPAAD</sequence>
<organism evidence="3 4">
    <name type="scientific">Caenispirillum bisanense</name>
    <dbReference type="NCBI Taxonomy" id="414052"/>
    <lineage>
        <taxon>Bacteria</taxon>
        <taxon>Pseudomonadati</taxon>
        <taxon>Pseudomonadota</taxon>
        <taxon>Alphaproteobacteria</taxon>
        <taxon>Rhodospirillales</taxon>
        <taxon>Novispirillaceae</taxon>
        <taxon>Caenispirillum</taxon>
    </lineage>
</organism>
<gene>
    <name evidence="3" type="ORF">SAMN05421508_102294</name>
</gene>
<dbReference type="RefSeq" id="WP_097278054.1">
    <property type="nucleotide sequence ID" value="NZ_OCNJ01000002.1"/>
</dbReference>
<keyword evidence="4" id="KW-1185">Reference proteome</keyword>
<feature type="signal peptide" evidence="2">
    <location>
        <begin position="1"/>
        <end position="26"/>
    </location>
</feature>
<evidence type="ECO:0000313" key="3">
    <source>
        <dbReference type="EMBL" id="SOD92158.1"/>
    </source>
</evidence>
<reference evidence="3 4" key="1">
    <citation type="submission" date="2017-09" db="EMBL/GenBank/DDBJ databases">
        <authorList>
            <person name="Ehlers B."/>
            <person name="Leendertz F.H."/>
        </authorList>
    </citation>
    <scope>NUCLEOTIDE SEQUENCE [LARGE SCALE GENOMIC DNA]</scope>
    <source>
        <strain evidence="3 4">USBA 140</strain>
    </source>
</reference>
<dbReference type="OrthoDB" id="9791543at2"/>